<sequence>MMGARTAKDATPVTRLEVGLGDRAYPIDIGAGLLRQAGALLAERLQGKQILIVTNAAVNALWGEPLRCSLAEAGFSVTTKEIPDGEAHKRIETVAALYDACVEARLHRTSAVVALGGGIVGDVAGFLAATYMRGIDFIQVPTTLLSQVDSSVGGKVGVNHREGKNLIGAFYQPKRVIIDTDTLSTLPDREVRAGYGEVIKTALLGDGDLFAFLETSGSDVLRLDAGALRHVVAACCRTKAAVVEQDEREAGLRAILNLGHTFGHALETLTSYQTYRHGEAVAVGLIAACRLAASVLGLPDKVTARVARLVEAAGLPTWFPPFPADAWRKALALDKKNRDDAVTFVLPEGIGQCRVLADVPLTEALAVIEAMTKGRTK</sequence>
<feature type="binding site" evidence="17">
    <location>
        <begin position="142"/>
        <end position="143"/>
    </location>
    <ligand>
        <name>NAD(+)</name>
        <dbReference type="ChEBI" id="CHEBI:57540"/>
    </ligand>
</feature>
<dbReference type="RefSeq" id="WP_012281685.1">
    <property type="nucleotide sequence ID" value="NC_010337.2"/>
</dbReference>
<evidence type="ECO:0000256" key="10">
    <source>
        <dbReference type="ARBA" id="ARBA00022723"/>
    </source>
</evidence>
<dbReference type="NCBIfam" id="TIGR01357">
    <property type="entry name" value="aroB"/>
    <property type="match status" value="1"/>
</dbReference>
<evidence type="ECO:0000313" key="21">
    <source>
        <dbReference type="Proteomes" id="UP000008550"/>
    </source>
</evidence>
<evidence type="ECO:0000256" key="5">
    <source>
        <dbReference type="ARBA" id="ARBA00005412"/>
    </source>
</evidence>
<evidence type="ECO:0000313" key="20">
    <source>
        <dbReference type="EMBL" id="ABZ82867.1"/>
    </source>
</evidence>
<keyword evidence="12 17" id="KW-0862">Zinc</keyword>
<dbReference type="GO" id="GO:0046872">
    <property type="term" value="F:metal ion binding"/>
    <property type="evidence" value="ECO:0007669"/>
    <property type="project" value="UniProtKB-KW"/>
</dbReference>
<dbReference type="SUPFAM" id="SSF56796">
    <property type="entry name" value="Dehydroquinate synthase-like"/>
    <property type="match status" value="1"/>
</dbReference>
<keyword evidence="8 17" id="KW-0963">Cytoplasm</keyword>
<keyword evidence="15 17" id="KW-0456">Lyase</keyword>
<dbReference type="Gene3D" id="1.20.1090.10">
    <property type="entry name" value="Dehydroquinate synthase-like - alpha domain"/>
    <property type="match status" value="1"/>
</dbReference>
<dbReference type="EC" id="4.2.3.4" evidence="6 17"/>
<dbReference type="CDD" id="cd08195">
    <property type="entry name" value="DHQS"/>
    <property type="match status" value="1"/>
</dbReference>
<dbReference type="GO" id="GO:0008652">
    <property type="term" value="P:amino acid biosynthetic process"/>
    <property type="evidence" value="ECO:0007669"/>
    <property type="project" value="UniProtKB-KW"/>
</dbReference>
<dbReference type="Proteomes" id="UP000008550">
    <property type="component" value="Chromosome"/>
</dbReference>
<organism evidence="20 21">
    <name type="scientific">Heliobacterium modesticaldum (strain ATCC 51547 / Ice1)</name>
    <dbReference type="NCBI Taxonomy" id="498761"/>
    <lineage>
        <taxon>Bacteria</taxon>
        <taxon>Bacillati</taxon>
        <taxon>Bacillota</taxon>
        <taxon>Clostridia</taxon>
        <taxon>Eubacteriales</taxon>
        <taxon>Heliobacteriaceae</taxon>
        <taxon>Heliomicrobium</taxon>
    </lineage>
</organism>
<evidence type="ECO:0000256" key="14">
    <source>
        <dbReference type="ARBA" id="ARBA00023141"/>
    </source>
</evidence>
<evidence type="ECO:0000256" key="12">
    <source>
        <dbReference type="ARBA" id="ARBA00022833"/>
    </source>
</evidence>
<comment type="caution">
    <text evidence="17">Lacks conserved residue(s) required for the propagation of feature annotation.</text>
</comment>
<name>B0TEE8_HELMI</name>
<evidence type="ECO:0000256" key="4">
    <source>
        <dbReference type="ARBA" id="ARBA00004661"/>
    </source>
</evidence>
<dbReference type="KEGG" id="hmo:HM1_0248"/>
<dbReference type="InterPro" id="IPR030960">
    <property type="entry name" value="DHQS/DOIS_N"/>
</dbReference>
<keyword evidence="11 17" id="KW-0547">Nucleotide-binding</keyword>
<feature type="binding site" evidence="17">
    <location>
        <position position="197"/>
    </location>
    <ligand>
        <name>Zn(2+)</name>
        <dbReference type="ChEBI" id="CHEBI:29105"/>
    </ligand>
</feature>
<feature type="binding site" evidence="17">
    <location>
        <position position="260"/>
    </location>
    <ligand>
        <name>Zn(2+)</name>
        <dbReference type="ChEBI" id="CHEBI:29105"/>
    </ligand>
</feature>
<evidence type="ECO:0000256" key="11">
    <source>
        <dbReference type="ARBA" id="ARBA00022741"/>
    </source>
</evidence>
<evidence type="ECO:0000256" key="15">
    <source>
        <dbReference type="ARBA" id="ARBA00023239"/>
    </source>
</evidence>
<proteinExistence type="inferred from homology"/>
<dbReference type="InterPro" id="IPR016037">
    <property type="entry name" value="DHQ_synth_AroB"/>
</dbReference>
<evidence type="ECO:0000256" key="8">
    <source>
        <dbReference type="ARBA" id="ARBA00022490"/>
    </source>
</evidence>
<comment type="cofactor">
    <cofactor evidence="2 17">
        <name>NAD(+)</name>
        <dbReference type="ChEBI" id="CHEBI:57540"/>
    </cofactor>
</comment>
<keyword evidence="14 17" id="KW-0057">Aromatic amino acid biosynthesis</keyword>
<evidence type="ECO:0000256" key="6">
    <source>
        <dbReference type="ARBA" id="ARBA00013031"/>
    </source>
</evidence>
<accession>B0TEE8</accession>
<keyword evidence="10 17" id="KW-0479">Metal-binding</keyword>
<keyword evidence="9 17" id="KW-0028">Amino-acid biosynthesis</keyword>
<dbReference type="GO" id="GO:0003856">
    <property type="term" value="F:3-dehydroquinate synthase activity"/>
    <property type="evidence" value="ECO:0007669"/>
    <property type="project" value="UniProtKB-UniRule"/>
</dbReference>
<comment type="catalytic activity">
    <reaction evidence="1 17">
        <text>7-phospho-2-dehydro-3-deoxy-D-arabino-heptonate = 3-dehydroquinate + phosphate</text>
        <dbReference type="Rhea" id="RHEA:21968"/>
        <dbReference type="ChEBI" id="CHEBI:32364"/>
        <dbReference type="ChEBI" id="CHEBI:43474"/>
        <dbReference type="ChEBI" id="CHEBI:58394"/>
        <dbReference type="EC" id="4.2.3.4"/>
    </reaction>
</comment>
<dbReference type="UniPathway" id="UPA00053">
    <property type="reaction ID" value="UER00085"/>
</dbReference>
<evidence type="ECO:0000256" key="17">
    <source>
        <dbReference type="HAMAP-Rule" id="MF_00110"/>
    </source>
</evidence>
<comment type="subcellular location">
    <subcellularLocation>
        <location evidence="3 17">Cytoplasm</location>
    </subcellularLocation>
</comment>
<feature type="binding site" evidence="17">
    <location>
        <position position="277"/>
    </location>
    <ligand>
        <name>Zn(2+)</name>
        <dbReference type="ChEBI" id="CHEBI:29105"/>
    </ligand>
</feature>
<dbReference type="GO" id="GO:0005737">
    <property type="term" value="C:cytoplasm"/>
    <property type="evidence" value="ECO:0007669"/>
    <property type="project" value="UniProtKB-SubCell"/>
</dbReference>
<dbReference type="GO" id="GO:0009073">
    <property type="term" value="P:aromatic amino acid family biosynthetic process"/>
    <property type="evidence" value="ECO:0007669"/>
    <property type="project" value="UniProtKB-KW"/>
</dbReference>
<feature type="binding site" evidence="17">
    <location>
        <position position="155"/>
    </location>
    <ligand>
        <name>NAD(+)</name>
        <dbReference type="ChEBI" id="CHEBI:57540"/>
    </ligand>
</feature>
<comment type="function">
    <text evidence="17">Catalyzes the conversion of 3-deoxy-D-arabino-heptulosonate 7-phosphate (DAHP) to dehydroquinate (DHQ).</text>
</comment>
<dbReference type="Pfam" id="PF24621">
    <property type="entry name" value="DHQS_C"/>
    <property type="match status" value="1"/>
</dbReference>
<evidence type="ECO:0000256" key="16">
    <source>
        <dbReference type="ARBA" id="ARBA00023285"/>
    </source>
</evidence>
<evidence type="ECO:0000256" key="2">
    <source>
        <dbReference type="ARBA" id="ARBA00001911"/>
    </source>
</evidence>
<dbReference type="FunFam" id="3.40.50.1970:FF:000001">
    <property type="entry name" value="3-dehydroquinate synthase"/>
    <property type="match status" value="1"/>
</dbReference>
<reference evidence="20 21" key="1">
    <citation type="journal article" date="2008" name="J. Bacteriol.">
        <title>The genome of Heliobacterium modesticaldum, a phototrophic representative of the Firmicutes containing the simplest photosynthetic apparatus.</title>
        <authorList>
            <person name="Sattley W.M."/>
            <person name="Madigan M.T."/>
            <person name="Swingley W.D."/>
            <person name="Cheung P.C."/>
            <person name="Clocksin K.M."/>
            <person name="Conrad A.L."/>
            <person name="Dejesa L.C."/>
            <person name="Honchak B.M."/>
            <person name="Jung D.O."/>
            <person name="Karbach L.E."/>
            <person name="Kurdoglu A."/>
            <person name="Lahiri S."/>
            <person name="Mastrian S.D."/>
            <person name="Page L.E."/>
            <person name="Taylor H.L."/>
            <person name="Wang Z.T."/>
            <person name="Raymond J."/>
            <person name="Chen M."/>
            <person name="Blankenship R.E."/>
            <person name="Touchman J.W."/>
        </authorList>
    </citation>
    <scope>NUCLEOTIDE SEQUENCE [LARGE SCALE GENOMIC DNA]</scope>
    <source>
        <strain evidence="21">ATCC 51547 / Ice1</strain>
    </source>
</reference>
<dbReference type="STRING" id="498761.HM1_0248"/>
<dbReference type="GO" id="GO:0000166">
    <property type="term" value="F:nucleotide binding"/>
    <property type="evidence" value="ECO:0007669"/>
    <property type="project" value="UniProtKB-KW"/>
</dbReference>
<feature type="binding site" evidence="17">
    <location>
        <position position="164"/>
    </location>
    <ligand>
        <name>NAD(+)</name>
        <dbReference type="ChEBI" id="CHEBI:57540"/>
    </ligand>
</feature>
<dbReference type="Gene3D" id="3.40.50.1970">
    <property type="match status" value="1"/>
</dbReference>
<dbReference type="PANTHER" id="PTHR43622:SF7">
    <property type="entry name" value="3-DEHYDROQUINATE SYNTHASE, CHLOROPLASTIC"/>
    <property type="match status" value="1"/>
</dbReference>
<dbReference type="EMBL" id="CP000930">
    <property type="protein sequence ID" value="ABZ82867.1"/>
    <property type="molecule type" value="Genomic_DNA"/>
</dbReference>
<evidence type="ECO:0000259" key="18">
    <source>
        <dbReference type="Pfam" id="PF01761"/>
    </source>
</evidence>
<comment type="similarity">
    <text evidence="5 17">Belongs to the sugar phosphate cyclases superfamily. Dehydroquinate synthase family.</text>
</comment>
<feature type="binding site" evidence="17">
    <location>
        <begin position="84"/>
        <end position="89"/>
    </location>
    <ligand>
        <name>NAD(+)</name>
        <dbReference type="ChEBI" id="CHEBI:57540"/>
    </ligand>
</feature>
<dbReference type="HOGENOM" id="CLU_001201_0_2_9"/>
<keyword evidence="16 17" id="KW-0170">Cobalt</keyword>
<dbReference type="HAMAP" id="MF_00110">
    <property type="entry name" value="DHQ_synthase"/>
    <property type="match status" value="1"/>
</dbReference>
<comment type="pathway">
    <text evidence="4 17">Metabolic intermediate biosynthesis; chorismate biosynthesis; chorismate from D-erythrose 4-phosphate and phosphoenolpyruvate: step 2/7.</text>
</comment>
<evidence type="ECO:0000256" key="3">
    <source>
        <dbReference type="ARBA" id="ARBA00004496"/>
    </source>
</evidence>
<feature type="binding site" evidence="17">
    <location>
        <begin position="182"/>
        <end position="185"/>
    </location>
    <ligand>
        <name>NAD(+)</name>
        <dbReference type="ChEBI" id="CHEBI:57540"/>
    </ligand>
</feature>
<evidence type="ECO:0000259" key="19">
    <source>
        <dbReference type="Pfam" id="PF24621"/>
    </source>
</evidence>
<dbReference type="InterPro" id="IPR056179">
    <property type="entry name" value="DHQS_C"/>
</dbReference>
<dbReference type="GO" id="GO:0009423">
    <property type="term" value="P:chorismate biosynthetic process"/>
    <property type="evidence" value="ECO:0007669"/>
    <property type="project" value="UniProtKB-UniRule"/>
</dbReference>
<feature type="domain" description="3-dehydroquinate synthase N-terminal" evidence="18">
    <location>
        <begin position="81"/>
        <end position="192"/>
    </location>
</feature>
<keyword evidence="13 17" id="KW-0520">NAD</keyword>
<dbReference type="InterPro" id="IPR030963">
    <property type="entry name" value="DHQ_synth_fam"/>
</dbReference>
<dbReference type="eggNOG" id="COG0337">
    <property type="taxonomic scope" value="Bacteria"/>
</dbReference>
<dbReference type="PANTHER" id="PTHR43622">
    <property type="entry name" value="3-DEHYDROQUINATE SYNTHASE"/>
    <property type="match status" value="1"/>
</dbReference>
<evidence type="ECO:0000256" key="13">
    <source>
        <dbReference type="ARBA" id="ARBA00023027"/>
    </source>
</evidence>
<feature type="domain" description="3-dehydroquinate synthase C-terminal" evidence="19">
    <location>
        <begin position="194"/>
        <end position="337"/>
    </location>
</feature>
<evidence type="ECO:0000256" key="7">
    <source>
        <dbReference type="ARBA" id="ARBA00017684"/>
    </source>
</evidence>
<evidence type="ECO:0000256" key="9">
    <source>
        <dbReference type="ARBA" id="ARBA00022605"/>
    </source>
</evidence>
<protein>
    <recommendedName>
        <fullName evidence="7 17">3-dehydroquinate synthase</fullName>
        <shortName evidence="17">DHQS</shortName>
        <ecNumber evidence="6 17">4.2.3.4</ecNumber>
    </recommendedName>
</protein>
<comment type="cofactor">
    <cofactor evidence="17">
        <name>Co(2+)</name>
        <dbReference type="ChEBI" id="CHEBI:48828"/>
    </cofactor>
    <cofactor evidence="17">
        <name>Zn(2+)</name>
        <dbReference type="ChEBI" id="CHEBI:29105"/>
    </cofactor>
    <text evidence="17">Binds 1 divalent metal cation per subunit. Can use either Co(2+) or Zn(2+).</text>
</comment>
<dbReference type="AlphaFoldDB" id="B0TEE8"/>
<keyword evidence="21" id="KW-1185">Reference proteome</keyword>
<gene>
    <name evidence="17 20" type="primary">aroB</name>
    <name evidence="20" type="ORF">HM1_0248</name>
</gene>
<dbReference type="InterPro" id="IPR050071">
    <property type="entry name" value="Dehydroquinate_synthase"/>
</dbReference>
<dbReference type="PIRSF" id="PIRSF001455">
    <property type="entry name" value="DHQ_synth"/>
    <property type="match status" value="1"/>
</dbReference>
<evidence type="ECO:0000256" key="1">
    <source>
        <dbReference type="ARBA" id="ARBA00001393"/>
    </source>
</evidence>
<dbReference type="Pfam" id="PF01761">
    <property type="entry name" value="DHQ_synthase"/>
    <property type="match status" value="1"/>
</dbReference>